<evidence type="ECO:0000313" key="3">
    <source>
        <dbReference type="EMBL" id="KAA5536792.1"/>
    </source>
</evidence>
<keyword evidence="2" id="KW-0472">Membrane</keyword>
<dbReference type="RefSeq" id="WP_150031369.1">
    <property type="nucleotide sequence ID" value="NZ_VWSH01000001.1"/>
</dbReference>
<organism evidence="3 4">
    <name type="scientific">Taibaiella lutea</name>
    <dbReference type="NCBI Taxonomy" id="2608001"/>
    <lineage>
        <taxon>Bacteria</taxon>
        <taxon>Pseudomonadati</taxon>
        <taxon>Bacteroidota</taxon>
        <taxon>Chitinophagia</taxon>
        <taxon>Chitinophagales</taxon>
        <taxon>Chitinophagaceae</taxon>
        <taxon>Taibaiella</taxon>
    </lineage>
</organism>
<gene>
    <name evidence="3" type="ORF">F0919_03730</name>
</gene>
<keyword evidence="4" id="KW-1185">Reference proteome</keyword>
<comment type="caution">
    <text evidence="3">The sequence shown here is derived from an EMBL/GenBank/DDBJ whole genome shotgun (WGS) entry which is preliminary data.</text>
</comment>
<accession>A0A5M6CS59</accession>
<dbReference type="EMBL" id="VWSH01000001">
    <property type="protein sequence ID" value="KAA5536792.1"/>
    <property type="molecule type" value="Genomic_DNA"/>
</dbReference>
<evidence type="ECO:0000256" key="1">
    <source>
        <dbReference type="SAM" id="MobiDB-lite"/>
    </source>
</evidence>
<evidence type="ECO:0000313" key="4">
    <source>
        <dbReference type="Proteomes" id="UP000323632"/>
    </source>
</evidence>
<feature type="compositionally biased region" description="Basic and acidic residues" evidence="1">
    <location>
        <begin position="77"/>
        <end position="87"/>
    </location>
</feature>
<dbReference type="Proteomes" id="UP000323632">
    <property type="component" value="Unassembled WGS sequence"/>
</dbReference>
<sequence length="128" mass="14599">MSTVYKRKRISSLDDLDKEEARLRKKAKKIEKEWVQILDPQQLAIDFALGFFTNKVMGKGSPLKFIPSLFSSKKKANKEDRESSTKEKNKKSKAGKIIKGVGIALIAIQAVRMLVSYKKKQNKKKESL</sequence>
<name>A0A5M6CS59_9BACT</name>
<evidence type="ECO:0000256" key="2">
    <source>
        <dbReference type="SAM" id="Phobius"/>
    </source>
</evidence>
<protein>
    <submittedName>
        <fullName evidence="3">Uncharacterized protein</fullName>
    </submittedName>
</protein>
<keyword evidence="2" id="KW-1133">Transmembrane helix</keyword>
<feature type="transmembrane region" description="Helical" evidence="2">
    <location>
        <begin position="97"/>
        <end position="115"/>
    </location>
</feature>
<feature type="region of interest" description="Disordered" evidence="1">
    <location>
        <begin position="72"/>
        <end position="94"/>
    </location>
</feature>
<reference evidence="3 4" key="1">
    <citation type="submission" date="2019-09" db="EMBL/GenBank/DDBJ databases">
        <title>Genome sequence and assembly of Taibaiella sp.</title>
        <authorList>
            <person name="Chhetri G."/>
        </authorList>
    </citation>
    <scope>NUCLEOTIDE SEQUENCE [LARGE SCALE GENOMIC DNA]</scope>
    <source>
        <strain evidence="3 4">KVB11</strain>
    </source>
</reference>
<proteinExistence type="predicted"/>
<keyword evidence="2" id="KW-0812">Transmembrane</keyword>
<dbReference type="AlphaFoldDB" id="A0A5M6CS59"/>